<dbReference type="InterPro" id="IPR011917">
    <property type="entry name" value="ABC_transpr_lipidA"/>
</dbReference>
<reference evidence="14 15" key="1">
    <citation type="submission" date="2023-06" db="EMBL/GenBank/DDBJ databases">
        <title>Pelomonas sp. APW6 16S ribosomal RNA gene genome sequencing and assembly.</title>
        <authorList>
            <person name="Woo H."/>
        </authorList>
    </citation>
    <scope>NUCLEOTIDE SEQUENCE [LARGE SCALE GENOMIC DNA]</scope>
    <source>
        <strain evidence="14 15">APW6</strain>
    </source>
</reference>
<keyword evidence="2" id="KW-0813">Transport</keyword>
<accession>A0ABT7LM97</accession>
<dbReference type="InterPro" id="IPR003593">
    <property type="entry name" value="AAA+_ATPase"/>
</dbReference>
<evidence type="ECO:0000313" key="15">
    <source>
        <dbReference type="Proteomes" id="UP001238603"/>
    </source>
</evidence>
<dbReference type="NCBIfam" id="TIGR02203">
    <property type="entry name" value="MsbA_lipidA"/>
    <property type="match status" value="1"/>
</dbReference>
<evidence type="ECO:0000256" key="1">
    <source>
        <dbReference type="ARBA" id="ARBA00004651"/>
    </source>
</evidence>
<feature type="domain" description="ABC transporter" evidence="12">
    <location>
        <begin position="360"/>
        <end position="594"/>
    </location>
</feature>
<feature type="transmembrane region" description="Helical" evidence="11">
    <location>
        <begin position="177"/>
        <end position="200"/>
    </location>
</feature>
<dbReference type="InterPro" id="IPR003439">
    <property type="entry name" value="ABC_transporter-like_ATP-bd"/>
</dbReference>
<evidence type="ECO:0000313" key="14">
    <source>
        <dbReference type="EMBL" id="MDL5033963.1"/>
    </source>
</evidence>
<evidence type="ECO:0000256" key="10">
    <source>
        <dbReference type="ARBA" id="ARBA00023136"/>
    </source>
</evidence>
<dbReference type="InterPro" id="IPR036640">
    <property type="entry name" value="ABC1_TM_sf"/>
</dbReference>
<dbReference type="Gene3D" id="3.40.50.300">
    <property type="entry name" value="P-loop containing nucleotide triphosphate hydrolases"/>
    <property type="match status" value="1"/>
</dbReference>
<evidence type="ECO:0000256" key="6">
    <source>
        <dbReference type="ARBA" id="ARBA00022840"/>
    </source>
</evidence>
<proteinExistence type="predicted"/>
<name>A0ABT7LM97_9BURK</name>
<keyword evidence="5" id="KW-0547">Nucleotide-binding</keyword>
<evidence type="ECO:0000259" key="13">
    <source>
        <dbReference type="PROSITE" id="PS50929"/>
    </source>
</evidence>
<keyword evidence="10 11" id="KW-0472">Membrane</keyword>
<evidence type="ECO:0000256" key="7">
    <source>
        <dbReference type="ARBA" id="ARBA00022967"/>
    </source>
</evidence>
<dbReference type="Gene3D" id="1.20.1560.10">
    <property type="entry name" value="ABC transporter type 1, transmembrane domain"/>
    <property type="match status" value="1"/>
</dbReference>
<dbReference type="PROSITE" id="PS00211">
    <property type="entry name" value="ABC_TRANSPORTER_1"/>
    <property type="match status" value="1"/>
</dbReference>
<dbReference type="PROSITE" id="PS50893">
    <property type="entry name" value="ABC_TRANSPORTER_2"/>
    <property type="match status" value="1"/>
</dbReference>
<sequence length="596" mass="64759">MQASPPSAPHPQPLDSLPLTASASTPGLRQTARRLLPFFWPQRWGLALTMLAYLGAAATEPLIPALIQRVFGDGFRADAFAIGWVPVVLIGLFILRGIFSFLGQYLLNWTSSRTVMRLRLSLVDALLQADASVYTSLQSGVAVSKVVNDPQQIMDRLSTSVITMLRDGLPALAMLGYLFYLNWQLTLLSMVTTPVMGFVVSRVSKRVRAMGSAAYDAQLSLVAKVEDISRAWRVVRSFDAADHERQRFEQLAREAQRASLKTAAANASAQPLSQFVASIGLSVIVSLALLQARGAHTGVGEFSAFITALLLLTSRLRHLTEVSQPIINGLVIAQGCLQLLDTPREQDSGSAEFKDCRGALQLQAVTLRYPNADRPALDRLDLDIPAGRTIALVGSSGAGKSSVIQLLLGFARPQEGRILLDGADIAAHTRASLRRQFAVVSQDIVLFDGSIADNIAYAQARDDARLEQVLRAAHLWDFVCQQPQGLDCPVGANGSLLSGGQRQRLAIARALYKEAPIWVFDEATSALDTESERAVQQALEQWQGRKTLIVIAHRLSTIRHADCIHVMSQGRVVESGTHEALLAQDGLYAGMVHAQH</sequence>
<evidence type="ECO:0000256" key="11">
    <source>
        <dbReference type="SAM" id="Phobius"/>
    </source>
</evidence>
<gene>
    <name evidence="14" type="primary">msbA</name>
    <name evidence="14" type="ORF">QRD43_18805</name>
</gene>
<keyword evidence="15" id="KW-1185">Reference proteome</keyword>
<keyword evidence="9" id="KW-0445">Lipid transport</keyword>
<feature type="transmembrane region" description="Helical" evidence="11">
    <location>
        <begin position="79"/>
        <end position="107"/>
    </location>
</feature>
<evidence type="ECO:0000256" key="8">
    <source>
        <dbReference type="ARBA" id="ARBA00022989"/>
    </source>
</evidence>
<evidence type="ECO:0000256" key="2">
    <source>
        <dbReference type="ARBA" id="ARBA00022448"/>
    </source>
</evidence>
<organism evidence="14 15">
    <name type="scientific">Roseateles subflavus</name>
    <dbReference type="NCBI Taxonomy" id="3053353"/>
    <lineage>
        <taxon>Bacteria</taxon>
        <taxon>Pseudomonadati</taxon>
        <taxon>Pseudomonadota</taxon>
        <taxon>Betaproteobacteria</taxon>
        <taxon>Burkholderiales</taxon>
        <taxon>Sphaerotilaceae</taxon>
        <taxon>Roseateles</taxon>
    </lineage>
</organism>
<dbReference type="PANTHER" id="PTHR43394">
    <property type="entry name" value="ATP-DEPENDENT PERMEASE MDL1, MITOCHONDRIAL"/>
    <property type="match status" value="1"/>
</dbReference>
<feature type="domain" description="ABC transmembrane type-1" evidence="13">
    <location>
        <begin position="47"/>
        <end position="328"/>
    </location>
</feature>
<evidence type="ECO:0000256" key="5">
    <source>
        <dbReference type="ARBA" id="ARBA00022741"/>
    </source>
</evidence>
<evidence type="ECO:0000256" key="3">
    <source>
        <dbReference type="ARBA" id="ARBA00022475"/>
    </source>
</evidence>
<dbReference type="EMBL" id="JASVDS010000006">
    <property type="protein sequence ID" value="MDL5033963.1"/>
    <property type="molecule type" value="Genomic_DNA"/>
</dbReference>
<dbReference type="Proteomes" id="UP001238603">
    <property type="component" value="Unassembled WGS sequence"/>
</dbReference>
<keyword evidence="3" id="KW-1003">Cell membrane</keyword>
<dbReference type="InterPro" id="IPR011527">
    <property type="entry name" value="ABC1_TM_dom"/>
</dbReference>
<dbReference type="InterPro" id="IPR017871">
    <property type="entry name" value="ABC_transporter-like_CS"/>
</dbReference>
<dbReference type="SUPFAM" id="SSF52540">
    <property type="entry name" value="P-loop containing nucleoside triphosphate hydrolases"/>
    <property type="match status" value="1"/>
</dbReference>
<keyword evidence="6" id="KW-0067">ATP-binding</keyword>
<dbReference type="InterPro" id="IPR027417">
    <property type="entry name" value="P-loop_NTPase"/>
</dbReference>
<evidence type="ECO:0000256" key="4">
    <source>
        <dbReference type="ARBA" id="ARBA00022692"/>
    </source>
</evidence>
<dbReference type="InterPro" id="IPR039421">
    <property type="entry name" value="Type_1_exporter"/>
</dbReference>
<evidence type="ECO:0000256" key="9">
    <source>
        <dbReference type="ARBA" id="ARBA00023055"/>
    </source>
</evidence>
<keyword evidence="7" id="KW-1278">Translocase</keyword>
<feature type="transmembrane region" description="Helical" evidence="11">
    <location>
        <begin position="44"/>
        <end position="67"/>
    </location>
</feature>
<comment type="subcellular location">
    <subcellularLocation>
        <location evidence="1">Cell membrane</location>
        <topology evidence="1">Multi-pass membrane protein</topology>
    </subcellularLocation>
</comment>
<dbReference type="Pfam" id="PF00005">
    <property type="entry name" value="ABC_tran"/>
    <property type="match status" value="1"/>
</dbReference>
<dbReference type="PANTHER" id="PTHR43394:SF1">
    <property type="entry name" value="ATP-BINDING CASSETTE SUB-FAMILY B MEMBER 10, MITOCHONDRIAL"/>
    <property type="match status" value="1"/>
</dbReference>
<dbReference type="PROSITE" id="PS50929">
    <property type="entry name" value="ABC_TM1F"/>
    <property type="match status" value="1"/>
</dbReference>
<dbReference type="SMART" id="SM00382">
    <property type="entry name" value="AAA"/>
    <property type="match status" value="1"/>
</dbReference>
<comment type="caution">
    <text evidence="14">The sequence shown here is derived from an EMBL/GenBank/DDBJ whole genome shotgun (WGS) entry which is preliminary data.</text>
</comment>
<dbReference type="CDD" id="cd18552">
    <property type="entry name" value="ABC_6TM_MsbA_like"/>
    <property type="match status" value="1"/>
</dbReference>
<keyword evidence="8 11" id="KW-1133">Transmembrane helix</keyword>
<dbReference type="Pfam" id="PF00664">
    <property type="entry name" value="ABC_membrane"/>
    <property type="match status" value="1"/>
</dbReference>
<protein>
    <submittedName>
        <fullName evidence="14">Lipid A export permease/ATP-binding protein MsbA</fullName>
    </submittedName>
</protein>
<dbReference type="RefSeq" id="WP_285984042.1">
    <property type="nucleotide sequence ID" value="NZ_JASVDS010000006.1"/>
</dbReference>
<evidence type="ECO:0000259" key="12">
    <source>
        <dbReference type="PROSITE" id="PS50893"/>
    </source>
</evidence>
<keyword evidence="4 11" id="KW-0812">Transmembrane</keyword>
<dbReference type="SUPFAM" id="SSF90123">
    <property type="entry name" value="ABC transporter transmembrane region"/>
    <property type="match status" value="1"/>
</dbReference>